<keyword evidence="1" id="KW-0547">Nucleotide-binding</keyword>
<protein>
    <submittedName>
        <fullName evidence="1">ATP-binding protein</fullName>
    </submittedName>
</protein>
<dbReference type="OrthoDB" id="7675395at2"/>
<proteinExistence type="predicted"/>
<dbReference type="GO" id="GO:0005524">
    <property type="term" value="F:ATP binding"/>
    <property type="evidence" value="ECO:0007669"/>
    <property type="project" value="UniProtKB-KW"/>
</dbReference>
<name>A0A2U2PAW3_9SPHI</name>
<reference evidence="1 2" key="1">
    <citation type="submission" date="2018-04" db="EMBL/GenBank/DDBJ databases">
        <title>Pedobacter chongqingensis sp. nov., isolated from a rottenly hemp rope.</title>
        <authorList>
            <person name="Cai Y."/>
        </authorList>
    </citation>
    <scope>NUCLEOTIDE SEQUENCE [LARGE SCALE GENOMIC DNA]</scope>
    <source>
        <strain evidence="1 2">FJ4-8</strain>
    </source>
</reference>
<evidence type="ECO:0000313" key="1">
    <source>
        <dbReference type="EMBL" id="PWG78541.1"/>
    </source>
</evidence>
<dbReference type="InterPro" id="IPR011042">
    <property type="entry name" value="6-blade_b-propeller_TolB-like"/>
</dbReference>
<dbReference type="SUPFAM" id="SSF101898">
    <property type="entry name" value="NHL repeat"/>
    <property type="match status" value="1"/>
</dbReference>
<comment type="caution">
    <text evidence="1">The sequence shown here is derived from an EMBL/GenBank/DDBJ whole genome shotgun (WGS) entry which is preliminary data.</text>
</comment>
<evidence type="ECO:0000313" key="2">
    <source>
        <dbReference type="Proteomes" id="UP000245647"/>
    </source>
</evidence>
<keyword evidence="1" id="KW-0067">ATP-binding</keyword>
<dbReference type="RefSeq" id="WP_109417867.1">
    <property type="nucleotide sequence ID" value="NZ_QEAS01000023.1"/>
</dbReference>
<sequence length="277" mass="31175">MNRIVLTAVIMLNAIVSFSQNLSLKWETDTLFLKPESALYNPVDKVIYISNINGDYLARDGNGFISKIDPDGKIEDLKWCTGLDNPQGLGFFRGNLYVADIDRVVRINVKESRIEKEFKIEGAQFLNDITIDKNGDIYVSDCRKNKIYRISDEVVKLWSDDPGLSTPNGLLCTDKNLFILNMGRGDVFIGDKAGKQLTLFCEGIKNCDGIVSDGKDGYFISGAWQGQIFHLNAKGEKRLVLDLGEKKIITADIEFIPEHKLLIIPTLDKTVLAYKWE</sequence>
<dbReference type="EMBL" id="QEAS01000023">
    <property type="protein sequence ID" value="PWG78541.1"/>
    <property type="molecule type" value="Genomic_DNA"/>
</dbReference>
<dbReference type="Gene3D" id="2.120.10.30">
    <property type="entry name" value="TolB, C-terminal domain"/>
    <property type="match status" value="1"/>
</dbReference>
<dbReference type="AlphaFoldDB" id="A0A2U2PAW3"/>
<accession>A0A2U2PAW3</accession>
<gene>
    <name evidence="1" type="ORF">DDR33_21495</name>
</gene>
<dbReference type="Proteomes" id="UP000245647">
    <property type="component" value="Unassembled WGS sequence"/>
</dbReference>
<organism evidence="1 2">
    <name type="scientific">Pararcticibacter amylolyticus</name>
    <dbReference type="NCBI Taxonomy" id="2173175"/>
    <lineage>
        <taxon>Bacteria</taxon>
        <taxon>Pseudomonadati</taxon>
        <taxon>Bacteroidota</taxon>
        <taxon>Sphingobacteriia</taxon>
        <taxon>Sphingobacteriales</taxon>
        <taxon>Sphingobacteriaceae</taxon>
        <taxon>Pararcticibacter</taxon>
    </lineage>
</organism>
<keyword evidence="2" id="KW-1185">Reference proteome</keyword>